<keyword evidence="1" id="KW-0812">Transmembrane</keyword>
<dbReference type="Gene3D" id="3.40.50.1000">
    <property type="entry name" value="HAD superfamily/HAD-like"/>
    <property type="match status" value="1"/>
</dbReference>
<dbReference type="SUPFAM" id="SSF56784">
    <property type="entry name" value="HAD-like"/>
    <property type="match status" value="1"/>
</dbReference>
<gene>
    <name evidence="2" type="ORF">GRI42_03730</name>
</gene>
<keyword evidence="1" id="KW-1133">Transmembrane helix</keyword>
<proteinExistence type="predicted"/>
<accession>A0A844XZA5</accession>
<dbReference type="EMBL" id="WTYF01000004">
    <property type="protein sequence ID" value="MXO50413.1"/>
    <property type="molecule type" value="Genomic_DNA"/>
</dbReference>
<dbReference type="OrthoDB" id="7739434at2"/>
<keyword evidence="3" id="KW-1185">Reference proteome</keyword>
<comment type="caution">
    <text evidence="2">The sequence shown here is derived from an EMBL/GenBank/DDBJ whole genome shotgun (WGS) entry which is preliminary data.</text>
</comment>
<evidence type="ECO:0000313" key="2">
    <source>
        <dbReference type="EMBL" id="MXO50413.1"/>
    </source>
</evidence>
<dbReference type="Proteomes" id="UP000444185">
    <property type="component" value="Unassembled WGS sequence"/>
</dbReference>
<sequence>MSEMLAPLPLAWQRGNVRIAIYDLDRTLTRQPTFTPFLAFGARRLAPWRLALMPVWVLAMIGYRAGLYSRTALKRFGMKLMTGSPARETLSSLGDRYAQARIENPGLMPHTLRLLEEDRKADARLMIATAAFGFYASGFAERLGFAHLIATEWDGSDIPGGNCYGETKKARVLAWFADQGIDREHATVRFVSDSFADAPLLDWADEPVFVTTSKRETARAEVRGWRVIDPLSVG</sequence>
<reference evidence="2 3" key="1">
    <citation type="submission" date="2019-12" db="EMBL/GenBank/DDBJ databases">
        <title>Genomic-based taxomic classification of the family Erythrobacteraceae.</title>
        <authorList>
            <person name="Xu L."/>
        </authorList>
    </citation>
    <scope>NUCLEOTIDE SEQUENCE [LARGE SCALE GENOMIC DNA]</scope>
    <source>
        <strain evidence="2 3">DSM 16225</strain>
    </source>
</reference>
<feature type="transmembrane region" description="Helical" evidence="1">
    <location>
        <begin position="46"/>
        <end position="66"/>
    </location>
</feature>
<dbReference type="InterPro" id="IPR023214">
    <property type="entry name" value="HAD_sf"/>
</dbReference>
<evidence type="ECO:0000256" key="1">
    <source>
        <dbReference type="SAM" id="Phobius"/>
    </source>
</evidence>
<dbReference type="InterPro" id="IPR036412">
    <property type="entry name" value="HAD-like_sf"/>
</dbReference>
<evidence type="ECO:0000313" key="3">
    <source>
        <dbReference type="Proteomes" id="UP000444185"/>
    </source>
</evidence>
<dbReference type="Pfam" id="PF12710">
    <property type="entry name" value="HAD"/>
    <property type="match status" value="1"/>
</dbReference>
<dbReference type="Gene3D" id="1.20.1440.100">
    <property type="entry name" value="SG protein - dephosphorylation function"/>
    <property type="match status" value="1"/>
</dbReference>
<name>A0A844XZA5_9SPHN</name>
<organism evidence="2 3">
    <name type="scientific">Qipengyuania gaetbuli</name>
    <dbReference type="NCBI Taxonomy" id="266952"/>
    <lineage>
        <taxon>Bacteria</taxon>
        <taxon>Pseudomonadati</taxon>
        <taxon>Pseudomonadota</taxon>
        <taxon>Alphaproteobacteria</taxon>
        <taxon>Sphingomonadales</taxon>
        <taxon>Erythrobacteraceae</taxon>
        <taxon>Qipengyuania</taxon>
    </lineage>
</organism>
<dbReference type="GO" id="GO:0016787">
    <property type="term" value="F:hydrolase activity"/>
    <property type="evidence" value="ECO:0007669"/>
    <property type="project" value="UniProtKB-KW"/>
</dbReference>
<keyword evidence="2" id="KW-0378">Hydrolase</keyword>
<protein>
    <submittedName>
        <fullName evidence="2">HAD-IB family hydrolase</fullName>
    </submittedName>
</protein>
<dbReference type="AlphaFoldDB" id="A0A844XZA5"/>
<keyword evidence="1" id="KW-0472">Membrane</keyword>